<evidence type="ECO:0000313" key="5">
    <source>
        <dbReference type="Proteomes" id="UP000541558"/>
    </source>
</evidence>
<sequence>MSVFAPPPPPKSKLGHYRKFSTMAGVHVSPIILGGMSIGDKWEEYGMGSMNKEDSFKLLDAYFDLGGNNIDTANLYQKESSEKFIGEWAEKRGIRDQLFIATKYSGNPKNLDDSVAQKVFYGGNSAKSMHISLEASLKNLRTTYIDLFYVHWWDYDTSIPEVMQALHSFVTSHKVLYLGISDAPAWVVSAANQYARDHGLTPFCVYQGLWNVVERSFERDIIPMARYEGMALAPWSVLAEGKIRTDAEEESRIKANEVGRTAFSSDWLRNETEKSVCKVLENIAQELGAKSIRAVAIAYVMHKTQFVFPIIGGRKVEHLVSNLEALDISLTDEHLKAIESAVPFNPGFPHYMIGDGVKQSHLHATSGHLERWPIAKPITPTIQK</sequence>
<proteinExistence type="inferred from homology"/>
<dbReference type="InterPro" id="IPR050523">
    <property type="entry name" value="AKR_Detox_Biosynth"/>
</dbReference>
<dbReference type="InterPro" id="IPR036812">
    <property type="entry name" value="NAD(P)_OxRdtase_dom_sf"/>
</dbReference>
<keyword evidence="1" id="KW-0521">NADP</keyword>
<protein>
    <recommendedName>
        <fullName evidence="3">NADP-dependent oxidoreductase domain-containing protein</fullName>
    </recommendedName>
</protein>
<dbReference type="OrthoDB" id="48988at2759"/>
<accession>A0A8H5CF57</accession>
<comment type="caution">
    <text evidence="4">The sequence shown here is derived from an EMBL/GenBank/DDBJ whole genome shotgun (WGS) entry which is preliminary data.</text>
</comment>
<dbReference type="PANTHER" id="PTHR43364:SF7">
    <property type="entry name" value="NADP-DEPENDENT OXIDOREDUCTASE DOMAIN-CONTAINING PROTEIN-RELATED"/>
    <property type="match status" value="1"/>
</dbReference>
<dbReference type="Proteomes" id="UP000541558">
    <property type="component" value="Unassembled WGS sequence"/>
</dbReference>
<dbReference type="Gene3D" id="3.20.20.100">
    <property type="entry name" value="NADP-dependent oxidoreductase domain"/>
    <property type="match status" value="1"/>
</dbReference>
<gene>
    <name evidence="4" type="ORF">D9611_007420</name>
</gene>
<keyword evidence="5" id="KW-1185">Reference proteome</keyword>
<name>A0A8H5CF57_9AGAR</name>
<comment type="similarity">
    <text evidence="2">Belongs to the aldo/keto reductase family. Aldo/keto reductase 2 subfamily.</text>
</comment>
<dbReference type="SUPFAM" id="SSF51430">
    <property type="entry name" value="NAD(P)-linked oxidoreductase"/>
    <property type="match status" value="1"/>
</dbReference>
<reference evidence="4 5" key="1">
    <citation type="journal article" date="2020" name="ISME J.">
        <title>Uncovering the hidden diversity of litter-decomposition mechanisms in mushroom-forming fungi.</title>
        <authorList>
            <person name="Floudas D."/>
            <person name="Bentzer J."/>
            <person name="Ahren D."/>
            <person name="Johansson T."/>
            <person name="Persson P."/>
            <person name="Tunlid A."/>
        </authorList>
    </citation>
    <scope>NUCLEOTIDE SEQUENCE [LARGE SCALE GENOMIC DNA]</scope>
    <source>
        <strain evidence="4 5">CBS 175.51</strain>
    </source>
</reference>
<evidence type="ECO:0000256" key="2">
    <source>
        <dbReference type="ARBA" id="ARBA00038157"/>
    </source>
</evidence>
<feature type="domain" description="NADP-dependent oxidoreductase" evidence="3">
    <location>
        <begin position="30"/>
        <end position="341"/>
    </location>
</feature>
<dbReference type="PANTHER" id="PTHR43364">
    <property type="entry name" value="NADH-SPECIFIC METHYLGLYOXAL REDUCTASE-RELATED"/>
    <property type="match status" value="1"/>
</dbReference>
<organism evidence="4 5">
    <name type="scientific">Ephemerocybe angulata</name>
    <dbReference type="NCBI Taxonomy" id="980116"/>
    <lineage>
        <taxon>Eukaryota</taxon>
        <taxon>Fungi</taxon>
        <taxon>Dikarya</taxon>
        <taxon>Basidiomycota</taxon>
        <taxon>Agaricomycotina</taxon>
        <taxon>Agaricomycetes</taxon>
        <taxon>Agaricomycetidae</taxon>
        <taxon>Agaricales</taxon>
        <taxon>Agaricineae</taxon>
        <taxon>Psathyrellaceae</taxon>
        <taxon>Ephemerocybe</taxon>
    </lineage>
</organism>
<dbReference type="InterPro" id="IPR023210">
    <property type="entry name" value="NADP_OxRdtase_dom"/>
</dbReference>
<dbReference type="AlphaFoldDB" id="A0A8H5CF57"/>
<evidence type="ECO:0000256" key="1">
    <source>
        <dbReference type="ARBA" id="ARBA00022857"/>
    </source>
</evidence>
<dbReference type="Pfam" id="PF00248">
    <property type="entry name" value="Aldo_ket_red"/>
    <property type="match status" value="1"/>
</dbReference>
<evidence type="ECO:0000313" key="4">
    <source>
        <dbReference type="EMBL" id="KAF5340610.1"/>
    </source>
</evidence>
<dbReference type="EMBL" id="JAACJK010000003">
    <property type="protein sequence ID" value="KAF5340610.1"/>
    <property type="molecule type" value="Genomic_DNA"/>
</dbReference>
<evidence type="ECO:0000259" key="3">
    <source>
        <dbReference type="Pfam" id="PF00248"/>
    </source>
</evidence>